<organism evidence="1 2">
    <name type="scientific">Phyllosticta citricarpa</name>
    <dbReference type="NCBI Taxonomy" id="55181"/>
    <lineage>
        <taxon>Eukaryota</taxon>
        <taxon>Fungi</taxon>
        <taxon>Dikarya</taxon>
        <taxon>Ascomycota</taxon>
        <taxon>Pezizomycotina</taxon>
        <taxon>Dothideomycetes</taxon>
        <taxon>Dothideomycetes incertae sedis</taxon>
        <taxon>Botryosphaeriales</taxon>
        <taxon>Phyllostictaceae</taxon>
        <taxon>Phyllosticta</taxon>
    </lineage>
</organism>
<comment type="caution">
    <text evidence="1">The sequence shown here is derived from an EMBL/GenBank/DDBJ whole genome shotgun (WGS) entry which is preliminary data.</text>
</comment>
<sequence length="241" mass="26560">MGNIRARCWPRNEHAGRPVLIPGVLSPFCVVARRSNNAKSMAEMQHCRSTAKRQHVSGRRDKCSSSAANARLKRVCQSLGVAVVEGPASKRSGLLPEIRHHFVHGFFRQSTTIERAAAVLSSSTTHRARTTGWLAGWLAGWLRQGGVFSFTNPDSAFPSTHTHTHTHRTPTWPPAGRLTDRLRASQPASQPGRLECCCWRDVVLPGGGGCRPARLRTIRPSSVWLSVRPVRRPPRGDQPHG</sequence>
<dbReference type="EMBL" id="JBBPDW010000078">
    <property type="protein sequence ID" value="KAK7529309.1"/>
    <property type="molecule type" value="Genomic_DNA"/>
</dbReference>
<reference evidence="1 2" key="1">
    <citation type="submission" date="2024-04" db="EMBL/GenBank/DDBJ databases">
        <title>Phyllosticta paracitricarpa is synonymous to the EU quarantine fungus P. citricarpa based on phylogenomic analyses.</title>
        <authorList>
            <consortium name="Lawrence Berkeley National Laboratory"/>
            <person name="Van Ingen-Buijs V.A."/>
            <person name="Van Westerhoven A.C."/>
            <person name="Haridas S."/>
            <person name="Skiadas P."/>
            <person name="Martin F."/>
            <person name="Groenewald J.Z."/>
            <person name="Crous P.W."/>
            <person name="Seidl M.F."/>
        </authorList>
    </citation>
    <scope>NUCLEOTIDE SEQUENCE [LARGE SCALE GENOMIC DNA]</scope>
    <source>
        <strain evidence="1 2">CBS 122670</strain>
    </source>
</reference>
<dbReference type="Proteomes" id="UP001365128">
    <property type="component" value="Unassembled WGS sequence"/>
</dbReference>
<protein>
    <submittedName>
        <fullName evidence="1">Uncharacterized protein</fullName>
    </submittedName>
</protein>
<keyword evidence="2" id="KW-1185">Reference proteome</keyword>
<evidence type="ECO:0000313" key="2">
    <source>
        <dbReference type="Proteomes" id="UP001365128"/>
    </source>
</evidence>
<proteinExistence type="predicted"/>
<gene>
    <name evidence="1" type="ORF">IWX46DRAFT_435422</name>
</gene>
<evidence type="ECO:0000313" key="1">
    <source>
        <dbReference type="EMBL" id="KAK7529309.1"/>
    </source>
</evidence>
<accession>A0ABR1L3M5</accession>
<name>A0ABR1L3M5_9PEZI</name>